<comment type="cofactor">
    <cofactor evidence="6">
        <name>FMN</name>
        <dbReference type="ChEBI" id="CHEBI:58210"/>
    </cofactor>
    <text evidence="6">Binds 1 FMN per subunit.</text>
</comment>
<dbReference type="HAMAP" id="MF_01216">
    <property type="entry name" value="Azoreductase_type1"/>
    <property type="match status" value="1"/>
</dbReference>
<dbReference type="InterPro" id="IPR050104">
    <property type="entry name" value="FMN-dep_NADH:Q_OxRdtase_AzoR1"/>
</dbReference>
<dbReference type="InterPro" id="IPR029039">
    <property type="entry name" value="Flavoprotein-like_sf"/>
</dbReference>
<dbReference type="InterPro" id="IPR003680">
    <property type="entry name" value="Flavodoxin_fold"/>
</dbReference>
<evidence type="ECO:0000259" key="7">
    <source>
        <dbReference type="Pfam" id="PF02525"/>
    </source>
</evidence>
<protein>
    <recommendedName>
        <fullName evidence="6">FMN dependent NADH:quinone oxidoreductase</fullName>
        <ecNumber evidence="6">1.6.5.-</ecNumber>
    </recommendedName>
    <alternativeName>
        <fullName evidence="6">Azo-dye reductase</fullName>
    </alternativeName>
    <alternativeName>
        <fullName evidence="6">FMN-dependent NADH-azo compound oxidoreductase</fullName>
    </alternativeName>
    <alternativeName>
        <fullName evidence="6">FMN-dependent NADH-azoreductase</fullName>
        <ecNumber evidence="6">1.7.1.17</ecNumber>
    </alternativeName>
</protein>
<comment type="caution">
    <text evidence="8">The sequence shown here is derived from an EMBL/GenBank/DDBJ whole genome shotgun (WGS) entry which is preliminary data.</text>
</comment>
<comment type="function">
    <text evidence="6">Also exhibits azoreductase activity. Catalyzes the reductive cleavage of the azo bond in aromatic azo compounds to the corresponding amines.</text>
</comment>
<evidence type="ECO:0000313" key="9">
    <source>
        <dbReference type="Proteomes" id="UP001227126"/>
    </source>
</evidence>
<comment type="similarity">
    <text evidence="6">Belongs to the azoreductase type 1 family.</text>
</comment>
<feature type="binding site" evidence="6">
    <location>
        <position position="11"/>
    </location>
    <ligand>
        <name>FMN</name>
        <dbReference type="ChEBI" id="CHEBI:58210"/>
    </ligand>
</feature>
<accession>A0ABT7FLR1</accession>
<dbReference type="Proteomes" id="UP001227126">
    <property type="component" value="Unassembled WGS sequence"/>
</dbReference>
<evidence type="ECO:0000256" key="5">
    <source>
        <dbReference type="ARBA" id="ARBA00048542"/>
    </source>
</evidence>
<dbReference type="PANTHER" id="PTHR43741">
    <property type="entry name" value="FMN-DEPENDENT NADH-AZOREDUCTASE 1"/>
    <property type="match status" value="1"/>
</dbReference>
<evidence type="ECO:0000256" key="1">
    <source>
        <dbReference type="ARBA" id="ARBA00022630"/>
    </source>
</evidence>
<dbReference type="PANTHER" id="PTHR43741:SF2">
    <property type="entry name" value="FMN-DEPENDENT NADH:QUINONE OXIDOREDUCTASE"/>
    <property type="match status" value="1"/>
</dbReference>
<organism evidence="8 9">
    <name type="scientific">Sedimentitalea xiamensis</name>
    <dbReference type="NCBI Taxonomy" id="3050037"/>
    <lineage>
        <taxon>Bacteria</taxon>
        <taxon>Pseudomonadati</taxon>
        <taxon>Pseudomonadota</taxon>
        <taxon>Alphaproteobacteria</taxon>
        <taxon>Rhodobacterales</taxon>
        <taxon>Paracoccaceae</taxon>
        <taxon>Sedimentitalea</taxon>
    </lineage>
</organism>
<reference evidence="8 9" key="1">
    <citation type="submission" date="2023-05" db="EMBL/GenBank/DDBJ databases">
        <title>Sedimentitalea sp. nov. JM2-8.</title>
        <authorList>
            <person name="Huang J."/>
        </authorList>
    </citation>
    <scope>NUCLEOTIDE SEQUENCE [LARGE SCALE GENOMIC DNA]</scope>
    <source>
        <strain evidence="8 9">JM2-8</strain>
    </source>
</reference>
<keyword evidence="9" id="KW-1185">Reference proteome</keyword>
<keyword evidence="1 6" id="KW-0285">Flavoprotein</keyword>
<dbReference type="EC" id="1.6.5.-" evidence="6"/>
<proteinExistence type="inferred from homology"/>
<comment type="catalytic activity">
    <reaction evidence="5">
        <text>N,N-dimethyl-1,4-phenylenediamine + anthranilate + 2 NAD(+) = 2-(4-dimethylaminophenyl)diazenylbenzoate + 2 NADH + 2 H(+)</text>
        <dbReference type="Rhea" id="RHEA:55872"/>
        <dbReference type="ChEBI" id="CHEBI:15378"/>
        <dbReference type="ChEBI" id="CHEBI:15783"/>
        <dbReference type="ChEBI" id="CHEBI:16567"/>
        <dbReference type="ChEBI" id="CHEBI:57540"/>
        <dbReference type="ChEBI" id="CHEBI:57945"/>
        <dbReference type="ChEBI" id="CHEBI:71579"/>
        <dbReference type="EC" id="1.7.1.17"/>
    </reaction>
    <physiologicalReaction direction="right-to-left" evidence="5">
        <dbReference type="Rhea" id="RHEA:55874"/>
    </physiologicalReaction>
</comment>
<name>A0ABT7FLR1_9RHOB</name>
<keyword evidence="4 6" id="KW-0520">NAD</keyword>
<evidence type="ECO:0000256" key="2">
    <source>
        <dbReference type="ARBA" id="ARBA00022643"/>
    </source>
</evidence>
<gene>
    <name evidence="6" type="primary">azoR</name>
    <name evidence="8" type="ORF">QO034_21640</name>
</gene>
<dbReference type="Pfam" id="PF02525">
    <property type="entry name" value="Flavodoxin_2"/>
    <property type="match status" value="1"/>
</dbReference>
<dbReference type="Gene3D" id="3.40.50.360">
    <property type="match status" value="1"/>
</dbReference>
<evidence type="ECO:0000256" key="3">
    <source>
        <dbReference type="ARBA" id="ARBA00023002"/>
    </source>
</evidence>
<comment type="caution">
    <text evidence="6">Lacks conserved residue(s) required for the propagation of feature annotation.</text>
</comment>
<keyword evidence="2 6" id="KW-0288">FMN</keyword>
<dbReference type="EC" id="1.7.1.17" evidence="6"/>
<dbReference type="SUPFAM" id="SSF52218">
    <property type="entry name" value="Flavoproteins"/>
    <property type="match status" value="1"/>
</dbReference>
<evidence type="ECO:0000313" key="8">
    <source>
        <dbReference type="EMBL" id="MDK3075674.1"/>
    </source>
</evidence>
<comment type="catalytic activity">
    <reaction evidence="6">
        <text>2 a quinone + NADH + H(+) = 2 a 1,4-benzosemiquinone + NAD(+)</text>
        <dbReference type="Rhea" id="RHEA:65952"/>
        <dbReference type="ChEBI" id="CHEBI:15378"/>
        <dbReference type="ChEBI" id="CHEBI:57540"/>
        <dbReference type="ChEBI" id="CHEBI:57945"/>
        <dbReference type="ChEBI" id="CHEBI:132124"/>
        <dbReference type="ChEBI" id="CHEBI:134225"/>
    </reaction>
</comment>
<evidence type="ECO:0000256" key="6">
    <source>
        <dbReference type="HAMAP-Rule" id="MF_01216"/>
    </source>
</evidence>
<dbReference type="InterPro" id="IPR023048">
    <property type="entry name" value="NADH:quinone_OxRdtase_FMN_depd"/>
</dbReference>
<sequence length="195" mass="20568">MSQTILQLDSSITGAQSVTRKLTADIVARIATPGGTIIQRDLADGVPAIDGGWFAAVRQAPDQPTAPQQALIDISDAYIDEIRNADTLVIGLPVYNFSVPAQLKNWLDQIARAGVTFRYTEAGPEGLMTGKRAIVAMASGGTAADGPVDFAWPYLRHMLGFIGITDVTLVAADRMAVDAEAAQSTARDSIRALAA</sequence>
<keyword evidence="3 6" id="KW-0560">Oxidoreductase</keyword>
<comment type="function">
    <text evidence="6">Quinone reductase that provides resistance to thiol-specific stress caused by electrophilic quinones.</text>
</comment>
<comment type="subunit">
    <text evidence="6">Homodimer.</text>
</comment>
<dbReference type="RefSeq" id="WP_284487594.1">
    <property type="nucleotide sequence ID" value="NZ_JASNJE010000046.1"/>
</dbReference>
<feature type="domain" description="Flavodoxin-like fold" evidence="7">
    <location>
        <begin position="4"/>
        <end position="189"/>
    </location>
</feature>
<evidence type="ECO:0000256" key="4">
    <source>
        <dbReference type="ARBA" id="ARBA00023027"/>
    </source>
</evidence>
<dbReference type="EMBL" id="JASNJE010000046">
    <property type="protein sequence ID" value="MDK3075674.1"/>
    <property type="molecule type" value="Genomic_DNA"/>
</dbReference>